<dbReference type="VEuPathDB" id="FungiDB:VP01_2747g4"/>
<evidence type="ECO:0000313" key="1">
    <source>
        <dbReference type="EMBL" id="KNZ55176.1"/>
    </source>
</evidence>
<organism evidence="1 2">
    <name type="scientific">Puccinia sorghi</name>
    <dbReference type="NCBI Taxonomy" id="27349"/>
    <lineage>
        <taxon>Eukaryota</taxon>
        <taxon>Fungi</taxon>
        <taxon>Dikarya</taxon>
        <taxon>Basidiomycota</taxon>
        <taxon>Pucciniomycotina</taxon>
        <taxon>Pucciniomycetes</taxon>
        <taxon>Pucciniales</taxon>
        <taxon>Pucciniaceae</taxon>
        <taxon>Puccinia</taxon>
    </lineage>
</organism>
<reference evidence="1 2" key="1">
    <citation type="submission" date="2015-08" db="EMBL/GenBank/DDBJ databases">
        <title>Next Generation Sequencing and Analysis of the Genome of Puccinia sorghi L Schw, the Causal Agent of Maize Common Rust.</title>
        <authorList>
            <person name="Rochi L."/>
            <person name="Burguener G."/>
            <person name="Darino M."/>
            <person name="Turjanski A."/>
            <person name="Kreff E."/>
            <person name="Dieguez M.J."/>
            <person name="Sacco F."/>
        </authorList>
    </citation>
    <scope>NUCLEOTIDE SEQUENCE [LARGE SCALE GENOMIC DNA]</scope>
    <source>
        <strain evidence="1 2">RO10H11247</strain>
    </source>
</reference>
<keyword evidence="2" id="KW-1185">Reference proteome</keyword>
<sequence>MLYYKHSSARRWVPILTKLHMIFIINKSHRKWKQIIYMPRVWEGRWEHWKIQIHWLKLGKNRSLQFRIETSDLLCISIFGKEATIIVEGASGGSQLFIRNGKAKRSIAKAIGHRATTIIKIKHFLRFYKRVALPLVLDCKEIQLSLELFCGELLTGVACQDPCICFFFAVINNQIIVLLSVKRCARICFFDQLFQLMKNQVTAKYQHFSDNQSTISLVTNTSFQKITKHINVIFHWLCEICDSGIFQPNSIKTQIMKNKMFKKALERLKHQKIIEYIDIQHHLAWEVLKCHTDWCSKELFIITPNNSMVFSAQIIPSSIRTTLLEFMQESINFEYSKPSINTHFTAHEMGLISLDHIKFSEKEGEELTIWFTCSLNQYILYLQAGTKLIGQMMMNKTHDFKPLKLGHPHWSWRQEDKIKIKKNIAQPGIMTRIINSFNELKKIKIERRKQILRRKELKFQQLC</sequence>
<name>A0A0L6V345_9BASI</name>
<protein>
    <submittedName>
        <fullName evidence="1">Uncharacterized protein</fullName>
    </submittedName>
</protein>
<dbReference type="EMBL" id="LAVV01007665">
    <property type="protein sequence ID" value="KNZ55176.1"/>
    <property type="molecule type" value="Genomic_DNA"/>
</dbReference>
<accession>A0A0L6V345</accession>
<comment type="caution">
    <text evidence="1">The sequence shown here is derived from an EMBL/GenBank/DDBJ whole genome shotgun (WGS) entry which is preliminary data.</text>
</comment>
<dbReference type="OrthoDB" id="3344688at2759"/>
<dbReference type="AlphaFoldDB" id="A0A0L6V345"/>
<gene>
    <name evidence="1" type="ORF">VP01_2747g4</name>
</gene>
<evidence type="ECO:0000313" key="2">
    <source>
        <dbReference type="Proteomes" id="UP000037035"/>
    </source>
</evidence>
<dbReference type="Proteomes" id="UP000037035">
    <property type="component" value="Unassembled WGS sequence"/>
</dbReference>
<proteinExistence type="predicted"/>